<evidence type="ECO:0000313" key="2">
    <source>
        <dbReference type="EMBL" id="COY86650.1"/>
    </source>
</evidence>
<evidence type="ECO:0000313" key="3">
    <source>
        <dbReference type="Proteomes" id="UP000039021"/>
    </source>
</evidence>
<organism evidence="2 3">
    <name type="scientific">Mycobacterium tuberculosis</name>
    <dbReference type="NCBI Taxonomy" id="1773"/>
    <lineage>
        <taxon>Bacteria</taxon>
        <taxon>Bacillati</taxon>
        <taxon>Actinomycetota</taxon>
        <taxon>Actinomycetes</taxon>
        <taxon>Mycobacteriales</taxon>
        <taxon>Mycobacteriaceae</taxon>
        <taxon>Mycobacterium</taxon>
        <taxon>Mycobacterium tuberculosis complex</taxon>
    </lineage>
</organism>
<dbReference type="EMBL" id="CSBK01001582">
    <property type="protein sequence ID" value="COY86650.1"/>
    <property type="molecule type" value="Genomic_DNA"/>
</dbReference>
<reference evidence="3" key="1">
    <citation type="submission" date="2015-03" db="EMBL/GenBank/DDBJ databases">
        <authorList>
            <consortium name="Pathogen Informatics"/>
        </authorList>
    </citation>
    <scope>NUCLEOTIDE SEQUENCE [LARGE SCALE GENOMIC DNA]</scope>
    <source>
        <strain evidence="3">N09902308</strain>
    </source>
</reference>
<dbReference type="AlphaFoldDB" id="A0A916LCN1"/>
<name>A0A916LCN1_MYCTX</name>
<protein>
    <submittedName>
        <fullName evidence="2">Uncharacterized protein</fullName>
    </submittedName>
</protein>
<evidence type="ECO:0000256" key="1">
    <source>
        <dbReference type="SAM" id="MobiDB-lite"/>
    </source>
</evidence>
<comment type="caution">
    <text evidence="2">The sequence shown here is derived from an EMBL/GenBank/DDBJ whole genome shotgun (WGS) entry which is preliminary data.</text>
</comment>
<dbReference type="Proteomes" id="UP000039021">
    <property type="component" value="Unassembled WGS sequence"/>
</dbReference>
<accession>A0A916LCN1</accession>
<proteinExistence type="predicted"/>
<sequence>MTTSAGGSVTVIGGLATPRTRSSAYRRAPGRRHGRSKAGDGFLATPVTLKLFDRYHT</sequence>
<feature type="region of interest" description="Disordered" evidence="1">
    <location>
        <begin position="1"/>
        <end position="41"/>
    </location>
</feature>
<gene>
    <name evidence="2" type="ORF">ERS007739_03159</name>
</gene>